<dbReference type="Pfam" id="PF13366">
    <property type="entry name" value="PDDEXK_3"/>
    <property type="match status" value="1"/>
</dbReference>
<evidence type="ECO:0000313" key="2">
    <source>
        <dbReference type="Proteomes" id="UP000199021"/>
    </source>
</evidence>
<dbReference type="EMBL" id="FOFB01000004">
    <property type="protein sequence ID" value="SEP99502.1"/>
    <property type="molecule type" value="Genomic_DNA"/>
</dbReference>
<organism evidence="1 2">
    <name type="scientific">Neolewinella agarilytica</name>
    <dbReference type="NCBI Taxonomy" id="478744"/>
    <lineage>
        <taxon>Bacteria</taxon>
        <taxon>Pseudomonadati</taxon>
        <taxon>Bacteroidota</taxon>
        <taxon>Saprospiria</taxon>
        <taxon>Saprospirales</taxon>
        <taxon>Lewinellaceae</taxon>
        <taxon>Neolewinella</taxon>
    </lineage>
</organism>
<evidence type="ECO:0000313" key="1">
    <source>
        <dbReference type="EMBL" id="SEP99502.1"/>
    </source>
</evidence>
<dbReference type="AlphaFoldDB" id="A0A1H9CEC4"/>
<keyword evidence="2" id="KW-1185">Reference proteome</keyword>
<dbReference type="NCBIfam" id="TIGR04256">
    <property type="entry name" value="GxxExxY"/>
    <property type="match status" value="1"/>
</dbReference>
<name>A0A1H9CEC4_9BACT</name>
<gene>
    <name evidence="1" type="ORF">SAMN05444359_104167</name>
</gene>
<sequence>MFIFVVMSLKTKEIASINALTEIIVDEIFQTYFMYGPGLYERIYEATLAGRLRSRGLKVERQKQIFISNEFIENEPAFFADLIVEELVIIELKSVAKLEKVMFKQVRSYLKLLDLRVGFLVNFNSSFLKRDIHRVTNQYDEELHGF</sequence>
<dbReference type="InParanoid" id="A0A1H9CEC4"/>
<reference evidence="2" key="1">
    <citation type="submission" date="2016-10" db="EMBL/GenBank/DDBJ databases">
        <authorList>
            <person name="Varghese N."/>
            <person name="Submissions S."/>
        </authorList>
    </citation>
    <scope>NUCLEOTIDE SEQUENCE [LARGE SCALE GENOMIC DNA]</scope>
    <source>
        <strain evidence="2">DSM 24740</strain>
    </source>
</reference>
<proteinExistence type="predicted"/>
<protein>
    <submittedName>
        <fullName evidence="1">GxxExxY protein</fullName>
    </submittedName>
</protein>
<dbReference type="Proteomes" id="UP000199021">
    <property type="component" value="Unassembled WGS sequence"/>
</dbReference>
<dbReference type="InterPro" id="IPR026350">
    <property type="entry name" value="GxxExxY"/>
</dbReference>
<dbReference type="STRING" id="478744.SAMN05444359_104167"/>
<accession>A0A1H9CEC4</accession>